<evidence type="ECO:0000313" key="3">
    <source>
        <dbReference type="Proteomes" id="UP001430953"/>
    </source>
</evidence>
<keyword evidence="3" id="KW-1185">Reference proteome</keyword>
<comment type="caution">
    <text evidence="2">The sequence shown here is derived from an EMBL/GenBank/DDBJ whole genome shotgun (WGS) entry which is preliminary data.</text>
</comment>
<accession>A0AAW2GAV9</accession>
<proteinExistence type="predicted"/>
<evidence type="ECO:0000313" key="2">
    <source>
        <dbReference type="EMBL" id="KAL0123622.1"/>
    </source>
</evidence>
<feature type="region of interest" description="Disordered" evidence="1">
    <location>
        <begin position="55"/>
        <end position="96"/>
    </location>
</feature>
<feature type="compositionally biased region" description="Polar residues" evidence="1">
    <location>
        <begin position="65"/>
        <end position="74"/>
    </location>
</feature>
<gene>
    <name evidence="2" type="ORF">PUN28_005857</name>
</gene>
<evidence type="ECO:0000256" key="1">
    <source>
        <dbReference type="SAM" id="MobiDB-lite"/>
    </source>
</evidence>
<reference evidence="2 3" key="1">
    <citation type="submission" date="2023-03" db="EMBL/GenBank/DDBJ databases">
        <title>High recombination rates correlate with genetic variation in Cardiocondyla obscurior ants.</title>
        <authorList>
            <person name="Errbii M."/>
        </authorList>
    </citation>
    <scope>NUCLEOTIDE SEQUENCE [LARGE SCALE GENOMIC DNA]</scope>
    <source>
        <strain evidence="2">Alpha-2009</strain>
        <tissue evidence="2">Whole body</tissue>
    </source>
</reference>
<sequence>MPVEMLRRDRRRAFFAPRRANRIVHALARTISMLNDLSWPLWIPICDCTAECSANTSNETRRNSGNESTRNSISALVHKSRKTARASSRRSDKYNT</sequence>
<dbReference type="Proteomes" id="UP001430953">
    <property type="component" value="Unassembled WGS sequence"/>
</dbReference>
<dbReference type="EMBL" id="JADYXP020000005">
    <property type="protein sequence ID" value="KAL0123622.1"/>
    <property type="molecule type" value="Genomic_DNA"/>
</dbReference>
<dbReference type="AlphaFoldDB" id="A0AAW2GAV9"/>
<feature type="compositionally biased region" description="Basic residues" evidence="1">
    <location>
        <begin position="78"/>
        <end position="88"/>
    </location>
</feature>
<protein>
    <submittedName>
        <fullName evidence="2">Uncharacterized protein</fullName>
    </submittedName>
</protein>
<organism evidence="2 3">
    <name type="scientific">Cardiocondyla obscurior</name>
    <dbReference type="NCBI Taxonomy" id="286306"/>
    <lineage>
        <taxon>Eukaryota</taxon>
        <taxon>Metazoa</taxon>
        <taxon>Ecdysozoa</taxon>
        <taxon>Arthropoda</taxon>
        <taxon>Hexapoda</taxon>
        <taxon>Insecta</taxon>
        <taxon>Pterygota</taxon>
        <taxon>Neoptera</taxon>
        <taxon>Endopterygota</taxon>
        <taxon>Hymenoptera</taxon>
        <taxon>Apocrita</taxon>
        <taxon>Aculeata</taxon>
        <taxon>Formicoidea</taxon>
        <taxon>Formicidae</taxon>
        <taxon>Myrmicinae</taxon>
        <taxon>Cardiocondyla</taxon>
    </lineage>
</organism>
<name>A0AAW2GAV9_9HYME</name>